<dbReference type="VEuPathDB" id="PiroplasmaDB:BOVATA_028230"/>
<dbReference type="GeneID" id="39875100"/>
<dbReference type="RefSeq" id="XP_028867573.1">
    <property type="nucleotide sequence ID" value="XM_029011740.1"/>
</dbReference>
<evidence type="ECO:0000313" key="3">
    <source>
        <dbReference type="Proteomes" id="UP000236319"/>
    </source>
</evidence>
<evidence type="ECO:0000256" key="1">
    <source>
        <dbReference type="SAM" id="MobiDB-lite"/>
    </source>
</evidence>
<name>A0A2H6KEA3_9APIC</name>
<feature type="region of interest" description="Disordered" evidence="1">
    <location>
        <begin position="183"/>
        <end position="217"/>
    </location>
</feature>
<feature type="region of interest" description="Disordered" evidence="1">
    <location>
        <begin position="246"/>
        <end position="266"/>
    </location>
</feature>
<evidence type="ECO:0000313" key="2">
    <source>
        <dbReference type="EMBL" id="GBE61330.1"/>
    </source>
</evidence>
<dbReference type="OrthoDB" id="10537195at2759"/>
<feature type="compositionally biased region" description="Polar residues" evidence="1">
    <location>
        <begin position="293"/>
        <end position="314"/>
    </location>
</feature>
<proteinExistence type="predicted"/>
<feature type="region of interest" description="Disordered" evidence="1">
    <location>
        <begin position="280"/>
        <end position="319"/>
    </location>
</feature>
<protein>
    <submittedName>
        <fullName evidence="2">SurE, putative</fullName>
    </submittedName>
</protein>
<dbReference type="EMBL" id="BDSA01000003">
    <property type="protein sequence ID" value="GBE61330.1"/>
    <property type="molecule type" value="Genomic_DNA"/>
</dbReference>
<keyword evidence="3" id="KW-1185">Reference proteome</keyword>
<sequence>MIFGRICLSVAAAAAMVTAGLLYRGYDGWTRSGESAEHSLSNAAQSETNFTLGEHPHLPDVNIDEENCKSPVSSSDDVIDSVEVLDAGSDLYMDEGYWFSHSDSTPSFCQFSENGSDYEGRLMPQPAVGVPSVVAASAPAESAVSAATVEHKTDVPTPSERNLIPLRARRRNFKPLKVHIPQPDARFSGESVNEAANGDTVPQHEKPQGSSFDFGDMMDSVQRYPRTIVKGGAPWRPRYASLVKSKSDDVVLPSEKSSHRLGDLESSGWDTLADLTSVLPSKESKDASVPPSAGNQSRYGGISQGSTAGPSRVSSDNDRTKLPYDPVFDAYSEGVCVYDVAPGDGDAINTEGAPDVDPGSLAVLESEIDEMGLNVSELRCKVESLLMRHTGKFYGDHKMAQFTLRRAVNVLRQLETQLALSVAIGLENETETMSKQSTGS</sequence>
<reference evidence="2 3" key="1">
    <citation type="journal article" date="2017" name="BMC Genomics">
        <title>Whole-genome assembly of Babesia ovata and comparative genomics between closely related pathogens.</title>
        <authorList>
            <person name="Yamagishi J."/>
            <person name="Asada M."/>
            <person name="Hakimi H."/>
            <person name="Tanaka T.Q."/>
            <person name="Sugimoto C."/>
            <person name="Kawazu S."/>
        </authorList>
    </citation>
    <scope>NUCLEOTIDE SEQUENCE [LARGE SCALE GENOMIC DNA]</scope>
    <source>
        <strain evidence="2 3">Miyake</strain>
    </source>
</reference>
<organism evidence="2 3">
    <name type="scientific">Babesia ovata</name>
    <dbReference type="NCBI Taxonomy" id="189622"/>
    <lineage>
        <taxon>Eukaryota</taxon>
        <taxon>Sar</taxon>
        <taxon>Alveolata</taxon>
        <taxon>Apicomplexa</taxon>
        <taxon>Aconoidasida</taxon>
        <taxon>Piroplasmida</taxon>
        <taxon>Babesiidae</taxon>
        <taxon>Babesia</taxon>
    </lineage>
</organism>
<dbReference type="Proteomes" id="UP000236319">
    <property type="component" value="Unassembled WGS sequence"/>
</dbReference>
<accession>A0A2H6KEA3</accession>
<comment type="caution">
    <text evidence="2">The sequence shown here is derived from an EMBL/GenBank/DDBJ whole genome shotgun (WGS) entry which is preliminary data.</text>
</comment>
<gene>
    <name evidence="2" type="ORF">BOVATA_028230</name>
</gene>
<dbReference type="AlphaFoldDB" id="A0A2H6KEA3"/>